<dbReference type="OrthoDB" id="549150at2759"/>
<evidence type="ECO:0000256" key="1">
    <source>
        <dbReference type="SAM" id="MobiDB-lite"/>
    </source>
</evidence>
<name>A0A835VUE3_CHLIN</name>
<feature type="compositionally biased region" description="Low complexity" evidence="1">
    <location>
        <begin position="706"/>
        <end position="722"/>
    </location>
</feature>
<protein>
    <submittedName>
        <fullName evidence="2">Uncharacterized protein</fullName>
    </submittedName>
</protein>
<feature type="compositionally biased region" description="Low complexity" evidence="1">
    <location>
        <begin position="976"/>
        <end position="986"/>
    </location>
</feature>
<feature type="region of interest" description="Disordered" evidence="1">
    <location>
        <begin position="890"/>
        <end position="986"/>
    </location>
</feature>
<evidence type="ECO:0000313" key="2">
    <source>
        <dbReference type="EMBL" id="KAG2426223.1"/>
    </source>
</evidence>
<reference evidence="2" key="1">
    <citation type="journal article" date="2020" name="bioRxiv">
        <title>Comparative genomics of Chlamydomonas.</title>
        <authorList>
            <person name="Craig R.J."/>
            <person name="Hasan A.R."/>
            <person name="Ness R.W."/>
            <person name="Keightley P.D."/>
        </authorList>
    </citation>
    <scope>NUCLEOTIDE SEQUENCE</scope>
    <source>
        <strain evidence="2">SAG 7.73</strain>
    </source>
</reference>
<evidence type="ECO:0000313" key="3">
    <source>
        <dbReference type="Proteomes" id="UP000650467"/>
    </source>
</evidence>
<gene>
    <name evidence="2" type="ORF">HXX76_013202</name>
</gene>
<feature type="region of interest" description="Disordered" evidence="1">
    <location>
        <begin position="511"/>
        <end position="568"/>
    </location>
</feature>
<feature type="compositionally biased region" description="Low complexity" evidence="1">
    <location>
        <begin position="256"/>
        <end position="282"/>
    </location>
</feature>
<feature type="region of interest" description="Disordered" evidence="1">
    <location>
        <begin position="676"/>
        <end position="768"/>
    </location>
</feature>
<feature type="region of interest" description="Disordered" evidence="1">
    <location>
        <begin position="1128"/>
        <end position="1226"/>
    </location>
</feature>
<comment type="caution">
    <text evidence="2">The sequence shown here is derived from an EMBL/GenBank/DDBJ whole genome shotgun (WGS) entry which is preliminary data.</text>
</comment>
<dbReference type="EMBL" id="JAEHOC010000049">
    <property type="protein sequence ID" value="KAG2426223.1"/>
    <property type="molecule type" value="Genomic_DNA"/>
</dbReference>
<accession>A0A835VUE3</accession>
<feature type="compositionally biased region" description="Low complexity" evidence="1">
    <location>
        <begin position="1379"/>
        <end position="1410"/>
    </location>
</feature>
<proteinExistence type="predicted"/>
<feature type="compositionally biased region" description="Low complexity" evidence="1">
    <location>
        <begin position="1216"/>
        <end position="1226"/>
    </location>
</feature>
<keyword evidence="3" id="KW-1185">Reference proteome</keyword>
<dbReference type="Proteomes" id="UP000650467">
    <property type="component" value="Unassembled WGS sequence"/>
</dbReference>
<feature type="region of interest" description="Disordered" evidence="1">
    <location>
        <begin position="1354"/>
        <end position="1414"/>
    </location>
</feature>
<sequence>MLARYIGDWLSSCPYADRPYSALLSDVEAWLRSGNNPGAQLWTNPAYRFPPLHELLTAPERGGCFRVVVREGHLGNDLVQLDLPALAARAAAGEPGGAAADRGNIPAPAPAAAAAPAPAAAHAAAASWVSSSARPSPARQLVESAFPGRAAEGDGCFDSLRRAIALGLADGPVPQLGPHHAPFSWLRDFIQQRELRAMWQAVSRRYVDECSFLVAPESHGVFRVQGMPLYAAGLVSLDMAALSRLAAAVPPPQPVPAAVQPPDWQQPQQPGALQQPAADAAAGSRETAGSRAAVAANAAPTSSAAAARTYTPGDIMLAVAAAWPGDAPQSVLRRQAGEELAAAGPCKELGGLEHSLNIADIAERLHNVQHAAAVQLRSAMGGRLEWHVLLTSDGGADLMPAHEAEEAITPLEAVAAAGDRYSRYLLRVVQGEGDIAVSLNLPELMWRYGSSGGSGAGAGGSGGLAEAVAGGWLARGAGEAAVGSCQQQPTTARTLMPAVAAGRAGQLPDGGMAAAAGGSGGTGSATAGGDGVNRSRRSAAVRGGSQSGPSSDASRWWHEPTSASGDGAGTVHRLLEEAEDEPDPRVEAALDSWFFGLGADATILRGAVRLLLQAPPPHVLSFSLLAEKVAQLLGGPYPGLWPLCLKWSHVLSLEGTDTAGWVRLVSDPLLRLAPSRRRQQAPPQHPAPQQSQTGAAANGEHTSRSAGAVPAVQPGAAGVARAAPDRDAWPAAPAAPPPAQRRTTAAADPRAQAGPAQRTASARSTDRVTTTALIRWAFPLRDNGADGRWTAPAPDQAALQLRRTVASWLAGSPEHRELGAGRATMSALAQYLEKRHAGVWLNPAHGFPSLGEFLRSPDSHEVFVVHAAPGSPDHMVELDAAALRRVALAPAERRQHQDDGAAAGGVGTAGARAEERGRQRGSTARAPAAGRGVTGAVHSSSDRGNGEGTVSSIRRSPGPGGAPSSSAAGASGGSAGAASGAAGAGATPSMLDDVTAALISAAFPLRLAADRPAPDQLARQLRHVVATWLASSPHASELGPRRAAMKALAAYLHEEHAGLWLNPAHGFLSVNRLLQSSGSRGVFVVHDSLPNVPRIVELDVHALVEAVSSAAADVGPVQDAAALRRAALAPAERRQHQDDGDAAGGVGTAGARAEERGRQRGSTARAPAAGRGVTGAVHSSSDRGNGEGTVSSIRRSPGPGGAPSSSAAGASGGSAGAASGTAGAGATPSMLDDVTAALISAAFPLRLAAGRPAPDQLARQLRHVVATWLASSPHASELGPRRAAMKALAAYLHEEHAGLWLNPAHGFLSVNRLLQSSGSRGVFVVHDSLPNVPRIVELDVRALIEAVSSAAADVGAVQEAGRQGGDDPTAAAEDTRQEPAAVAAANAHAAAPAVDGHDGPVAAPAAPVEPQHLPRRRVVPSATPEPEQLAPSAIQPALAGVAGPAASSGAAAGVSCWHQLLVPVPQRDPAHEAMASAAPTEVETGLPSLPAPALGALTSATWGLASAPLEAASASGAGTSDGLEVQAAPVAAGGLLQVAAPVEPQHLAGAEALAPAATSSYAQQPPASAAPLPATMAAALPAASSEPVVLPEADVCLVKDPYSDALAAMLQHCGCCTRLGVSVQAHGGSPALVSLYAPPGLMETEENLVQWPAAVYLIDPLAAAEAYGGGATGDAAAAELLCSLQPLLEAPSICKMIYGGGGGLACLEEAITAGTRNPGNPVRTVPVQNLRLAVMSVELMLGLPHTPPPASAPAAPDMPHSGVAAYLPAGAMWLRSVNMHVARLRHALADTGLWADRPQLLAALTSRHAAALRDDAQAEPDSTGMDDDAAARVLTRPLGPSQMEVAARCARHLPELWTALVHEAVPWVVGYASSADIASHRQQAA</sequence>
<feature type="compositionally biased region" description="Polar residues" evidence="1">
    <location>
        <begin position="759"/>
        <end position="768"/>
    </location>
</feature>
<organism evidence="2 3">
    <name type="scientific">Chlamydomonas incerta</name>
    <dbReference type="NCBI Taxonomy" id="51695"/>
    <lineage>
        <taxon>Eukaryota</taxon>
        <taxon>Viridiplantae</taxon>
        <taxon>Chlorophyta</taxon>
        <taxon>core chlorophytes</taxon>
        <taxon>Chlorophyceae</taxon>
        <taxon>CS clade</taxon>
        <taxon>Chlamydomonadales</taxon>
        <taxon>Chlamydomonadaceae</taxon>
        <taxon>Chlamydomonas</taxon>
    </lineage>
</organism>
<feature type="compositionally biased region" description="Gly residues" evidence="1">
    <location>
        <begin position="517"/>
        <end position="531"/>
    </location>
</feature>
<feature type="compositionally biased region" description="Low complexity" evidence="1">
    <location>
        <begin position="740"/>
        <end position="758"/>
    </location>
</feature>
<feature type="region of interest" description="Disordered" evidence="1">
    <location>
        <begin position="253"/>
        <end position="288"/>
    </location>
</feature>